<evidence type="ECO:0000313" key="2">
    <source>
        <dbReference type="EMBL" id="KIK40685.1"/>
    </source>
</evidence>
<accession>A0A0C9ZSB1</accession>
<dbReference type="InParanoid" id="A0A0C9ZSB1"/>
<dbReference type="EMBL" id="KN835294">
    <property type="protein sequence ID" value="KIK40685.1"/>
    <property type="molecule type" value="Genomic_DNA"/>
</dbReference>
<keyword evidence="1" id="KW-0812">Transmembrane</keyword>
<reference evidence="2 3" key="1">
    <citation type="submission" date="2014-04" db="EMBL/GenBank/DDBJ databases">
        <authorList>
            <consortium name="DOE Joint Genome Institute"/>
            <person name="Kuo A."/>
            <person name="Ruytinx J."/>
            <person name="Rineau F."/>
            <person name="Colpaert J."/>
            <person name="Kohler A."/>
            <person name="Nagy L.G."/>
            <person name="Floudas D."/>
            <person name="Copeland A."/>
            <person name="Barry K.W."/>
            <person name="Cichocki N."/>
            <person name="Veneault-Fourrey C."/>
            <person name="LaButti K."/>
            <person name="Lindquist E.A."/>
            <person name="Lipzen A."/>
            <person name="Lundell T."/>
            <person name="Morin E."/>
            <person name="Murat C."/>
            <person name="Sun H."/>
            <person name="Tunlid A."/>
            <person name="Henrissat B."/>
            <person name="Grigoriev I.V."/>
            <person name="Hibbett D.S."/>
            <person name="Martin F."/>
            <person name="Nordberg H.P."/>
            <person name="Cantor M.N."/>
            <person name="Hua S.X."/>
        </authorList>
    </citation>
    <scope>NUCLEOTIDE SEQUENCE [LARGE SCALE GENOMIC DNA]</scope>
    <source>
        <strain evidence="2 3">UH-Slu-Lm8-n1</strain>
    </source>
</reference>
<dbReference type="HOGENOM" id="CLU_057751_2_0_1"/>
<name>A0A0C9ZSB1_9AGAM</name>
<feature type="transmembrane region" description="Helical" evidence="1">
    <location>
        <begin position="97"/>
        <end position="117"/>
    </location>
</feature>
<sequence>MTNAVGAVLWLILAWITVVVNAMLGAIMMIRIHAMYGRSKNMLIFLIIMLMASTITTGVMVLFAGIGVLGEKYIFLGTNQCAIVFVDINAVHLHDAAWIPTIVREVLAFCLAAWIAVKHFRELRQHGPTGSTVRDCFAVLIKTHILYFVVFAAVSCLYLGPLSPELVRRSVIVIYT</sequence>
<evidence type="ECO:0000313" key="3">
    <source>
        <dbReference type="Proteomes" id="UP000054485"/>
    </source>
</evidence>
<keyword evidence="1" id="KW-1133">Transmembrane helix</keyword>
<dbReference type="Proteomes" id="UP000054485">
    <property type="component" value="Unassembled WGS sequence"/>
</dbReference>
<keyword evidence="1" id="KW-0472">Membrane</keyword>
<reference evidence="3" key="2">
    <citation type="submission" date="2015-01" db="EMBL/GenBank/DDBJ databases">
        <title>Evolutionary Origins and Diversification of the Mycorrhizal Mutualists.</title>
        <authorList>
            <consortium name="DOE Joint Genome Institute"/>
            <consortium name="Mycorrhizal Genomics Consortium"/>
            <person name="Kohler A."/>
            <person name="Kuo A."/>
            <person name="Nagy L.G."/>
            <person name="Floudas D."/>
            <person name="Copeland A."/>
            <person name="Barry K.W."/>
            <person name="Cichocki N."/>
            <person name="Veneault-Fourrey C."/>
            <person name="LaButti K."/>
            <person name="Lindquist E.A."/>
            <person name="Lipzen A."/>
            <person name="Lundell T."/>
            <person name="Morin E."/>
            <person name="Murat C."/>
            <person name="Riley R."/>
            <person name="Ohm R."/>
            <person name="Sun H."/>
            <person name="Tunlid A."/>
            <person name="Henrissat B."/>
            <person name="Grigoriev I.V."/>
            <person name="Hibbett D.S."/>
            <person name="Martin F."/>
        </authorList>
    </citation>
    <scope>NUCLEOTIDE SEQUENCE [LARGE SCALE GENOMIC DNA]</scope>
    <source>
        <strain evidence="3">UH-Slu-Lm8-n1</strain>
    </source>
</reference>
<organism evidence="2 3">
    <name type="scientific">Suillus luteus UH-Slu-Lm8-n1</name>
    <dbReference type="NCBI Taxonomy" id="930992"/>
    <lineage>
        <taxon>Eukaryota</taxon>
        <taxon>Fungi</taxon>
        <taxon>Dikarya</taxon>
        <taxon>Basidiomycota</taxon>
        <taxon>Agaricomycotina</taxon>
        <taxon>Agaricomycetes</taxon>
        <taxon>Agaricomycetidae</taxon>
        <taxon>Boletales</taxon>
        <taxon>Suillineae</taxon>
        <taxon>Suillaceae</taxon>
        <taxon>Suillus</taxon>
    </lineage>
</organism>
<dbReference type="OrthoDB" id="2662801at2759"/>
<protein>
    <submittedName>
        <fullName evidence="2">Uncharacterized protein</fullName>
    </submittedName>
</protein>
<feature type="transmembrane region" description="Helical" evidence="1">
    <location>
        <begin position="42"/>
        <end position="69"/>
    </location>
</feature>
<keyword evidence="3" id="KW-1185">Reference proteome</keyword>
<gene>
    <name evidence="2" type="ORF">CY34DRAFT_806985</name>
</gene>
<proteinExistence type="predicted"/>
<dbReference type="AlphaFoldDB" id="A0A0C9ZSB1"/>
<evidence type="ECO:0000256" key="1">
    <source>
        <dbReference type="SAM" id="Phobius"/>
    </source>
</evidence>
<feature type="transmembrane region" description="Helical" evidence="1">
    <location>
        <begin position="137"/>
        <end position="160"/>
    </location>
</feature>
<feature type="transmembrane region" description="Helical" evidence="1">
    <location>
        <begin position="6"/>
        <end position="30"/>
    </location>
</feature>